<evidence type="ECO:0000256" key="2">
    <source>
        <dbReference type="ARBA" id="ARBA00005426"/>
    </source>
</evidence>
<dbReference type="GO" id="GO:0006777">
    <property type="term" value="P:Mo-molybdopterin cofactor biosynthetic process"/>
    <property type="evidence" value="ECO:0007669"/>
    <property type="project" value="UniProtKB-KW"/>
</dbReference>
<dbReference type="RefSeq" id="WP_113952331.1">
    <property type="nucleotide sequence ID" value="NZ_QNRT01000001.1"/>
</dbReference>
<dbReference type="OrthoDB" id="9803224at2"/>
<evidence type="ECO:0000256" key="10">
    <source>
        <dbReference type="ARBA" id="ARBA00032474"/>
    </source>
</evidence>
<dbReference type="SUPFAM" id="SSF54690">
    <property type="entry name" value="Molybdopterin synthase subunit MoaE"/>
    <property type="match status" value="1"/>
</dbReference>
<evidence type="ECO:0000256" key="12">
    <source>
        <dbReference type="SAM" id="MobiDB-lite"/>
    </source>
</evidence>
<gene>
    <name evidence="13" type="ORF">DFR28_10185</name>
</gene>
<accession>A0A395JN34</accession>
<dbReference type="GO" id="GO:0030366">
    <property type="term" value="F:molybdopterin synthase activity"/>
    <property type="evidence" value="ECO:0007669"/>
    <property type="project" value="UniProtKB-EC"/>
</dbReference>
<dbReference type="InParanoid" id="A0A395JN34"/>
<comment type="subunit">
    <text evidence="6">Heterotetramer of 2 MoaD subunits and 2 MoaE subunits. Also stable as homodimer. The enzyme changes between these two forms during catalysis.</text>
</comment>
<evidence type="ECO:0000256" key="7">
    <source>
        <dbReference type="ARBA" id="ARBA00029745"/>
    </source>
</evidence>
<name>A0A395JN34_9GAMM</name>
<dbReference type="CDD" id="cd00756">
    <property type="entry name" value="MoaE"/>
    <property type="match status" value="1"/>
</dbReference>
<evidence type="ECO:0000256" key="9">
    <source>
        <dbReference type="ARBA" id="ARBA00030781"/>
    </source>
</evidence>
<dbReference type="FunCoup" id="A0A395JN34">
    <property type="interactions" value="547"/>
</dbReference>
<protein>
    <recommendedName>
        <fullName evidence="4">Molybdopterin synthase catalytic subunit</fullName>
        <ecNumber evidence="3">2.8.1.12</ecNumber>
    </recommendedName>
    <alternativeName>
        <fullName evidence="9">MPT synthase subunit 2</fullName>
    </alternativeName>
    <alternativeName>
        <fullName evidence="7">Molybdenum cofactor biosynthesis protein E</fullName>
    </alternativeName>
    <alternativeName>
        <fullName evidence="8">Molybdopterin-converting factor large subunit</fullName>
    </alternativeName>
    <alternativeName>
        <fullName evidence="10">Molybdopterin-converting factor subunit 2</fullName>
    </alternativeName>
</protein>
<evidence type="ECO:0000313" key="14">
    <source>
        <dbReference type="Proteomes" id="UP000253083"/>
    </source>
</evidence>
<dbReference type="EMBL" id="QNRT01000001">
    <property type="protein sequence ID" value="RBP52703.1"/>
    <property type="molecule type" value="Genomic_DNA"/>
</dbReference>
<sequence>MDVIITSTDFSVTEHYDFVRAAAPHAGAVVMFVGLVRDFVSAQNYQQAGLVEVETAANIDYLELEHYPGMTEALCQDIVEQARERFSLDAVRVVHRVGKIAASEQIVLVVAASKHREDAFNGAQFVMDYLKTQATFWKKEVGTSGEQWLGLKQTDCDAAKRWGEPSDANNTHGNAHPNSQGTS</sequence>
<dbReference type="InterPro" id="IPR003448">
    <property type="entry name" value="Mopterin_biosynth_MoaE"/>
</dbReference>
<dbReference type="Gene3D" id="3.90.1170.40">
    <property type="entry name" value="Molybdopterin biosynthesis MoaE subunit"/>
    <property type="match status" value="1"/>
</dbReference>
<reference evidence="13 14" key="1">
    <citation type="submission" date="2018-06" db="EMBL/GenBank/DDBJ databases">
        <title>Genomic Encyclopedia of Type Strains, Phase IV (KMG-IV): sequencing the most valuable type-strain genomes for metagenomic binning, comparative biology and taxonomic classification.</title>
        <authorList>
            <person name="Goeker M."/>
        </authorList>
    </citation>
    <scope>NUCLEOTIDE SEQUENCE [LARGE SCALE GENOMIC DNA]</scope>
    <source>
        <strain evidence="13 14">DSM 24032</strain>
    </source>
</reference>
<comment type="caution">
    <text evidence="13">The sequence shown here is derived from an EMBL/GenBank/DDBJ whole genome shotgun (WGS) entry which is preliminary data.</text>
</comment>
<evidence type="ECO:0000256" key="1">
    <source>
        <dbReference type="ARBA" id="ARBA00005046"/>
    </source>
</evidence>
<evidence type="ECO:0000256" key="8">
    <source>
        <dbReference type="ARBA" id="ARBA00030407"/>
    </source>
</evidence>
<organism evidence="13 14">
    <name type="scientific">Arenicella xantha</name>
    <dbReference type="NCBI Taxonomy" id="644221"/>
    <lineage>
        <taxon>Bacteria</taxon>
        <taxon>Pseudomonadati</taxon>
        <taxon>Pseudomonadota</taxon>
        <taxon>Gammaproteobacteria</taxon>
        <taxon>Arenicellales</taxon>
        <taxon>Arenicellaceae</taxon>
        <taxon>Arenicella</taxon>
    </lineage>
</organism>
<evidence type="ECO:0000256" key="6">
    <source>
        <dbReference type="ARBA" id="ARBA00026066"/>
    </source>
</evidence>
<evidence type="ECO:0000313" key="13">
    <source>
        <dbReference type="EMBL" id="RBP52703.1"/>
    </source>
</evidence>
<dbReference type="AlphaFoldDB" id="A0A395JN34"/>
<feature type="region of interest" description="Disordered" evidence="12">
    <location>
        <begin position="159"/>
        <end position="183"/>
    </location>
</feature>
<evidence type="ECO:0000256" key="5">
    <source>
        <dbReference type="ARBA" id="ARBA00023150"/>
    </source>
</evidence>
<dbReference type="InterPro" id="IPR036563">
    <property type="entry name" value="MoaE_sf"/>
</dbReference>
<comment type="catalytic activity">
    <reaction evidence="11">
        <text>2 [molybdopterin-synthase sulfur-carrier protein]-C-terminal-Gly-aminoethanethioate + cyclic pyranopterin phosphate + H2O = molybdopterin + 2 [molybdopterin-synthase sulfur-carrier protein]-C-terminal Gly-Gly + 2 H(+)</text>
        <dbReference type="Rhea" id="RHEA:26333"/>
        <dbReference type="Rhea" id="RHEA-COMP:12202"/>
        <dbReference type="Rhea" id="RHEA-COMP:19907"/>
        <dbReference type="ChEBI" id="CHEBI:15377"/>
        <dbReference type="ChEBI" id="CHEBI:15378"/>
        <dbReference type="ChEBI" id="CHEBI:58698"/>
        <dbReference type="ChEBI" id="CHEBI:59648"/>
        <dbReference type="ChEBI" id="CHEBI:90778"/>
        <dbReference type="ChEBI" id="CHEBI:232372"/>
        <dbReference type="EC" id="2.8.1.12"/>
    </reaction>
</comment>
<proteinExistence type="inferred from homology"/>
<feature type="compositionally biased region" description="Polar residues" evidence="12">
    <location>
        <begin position="167"/>
        <end position="183"/>
    </location>
</feature>
<keyword evidence="5" id="KW-0501">Molybdenum cofactor biosynthesis</keyword>
<comment type="similarity">
    <text evidence="2">Belongs to the MoaE family.</text>
</comment>
<dbReference type="EC" id="2.8.1.12" evidence="3"/>
<evidence type="ECO:0000256" key="3">
    <source>
        <dbReference type="ARBA" id="ARBA00011950"/>
    </source>
</evidence>
<evidence type="ECO:0000256" key="4">
    <source>
        <dbReference type="ARBA" id="ARBA00013858"/>
    </source>
</evidence>
<dbReference type="UniPathway" id="UPA00344"/>
<keyword evidence="14" id="KW-1185">Reference proteome</keyword>
<evidence type="ECO:0000256" key="11">
    <source>
        <dbReference type="ARBA" id="ARBA00049878"/>
    </source>
</evidence>
<dbReference type="Pfam" id="PF02391">
    <property type="entry name" value="MoaE"/>
    <property type="match status" value="1"/>
</dbReference>
<comment type="pathway">
    <text evidence="1">Cofactor biosynthesis; molybdopterin biosynthesis.</text>
</comment>
<dbReference type="PANTHER" id="PTHR23404">
    <property type="entry name" value="MOLYBDOPTERIN SYNTHASE RELATED"/>
    <property type="match status" value="1"/>
</dbReference>
<dbReference type="Proteomes" id="UP000253083">
    <property type="component" value="Unassembled WGS sequence"/>
</dbReference>